<dbReference type="Gene3D" id="2.30.29.30">
    <property type="entry name" value="Pleckstrin-homology domain (PH domain)/Phosphotyrosine-binding domain (PTB)"/>
    <property type="match status" value="1"/>
</dbReference>
<reference evidence="3" key="1">
    <citation type="submission" date="2021-02" db="EMBL/GenBank/DDBJ databases">
        <authorList>
            <person name="Nowell W R."/>
        </authorList>
    </citation>
    <scope>NUCLEOTIDE SEQUENCE</scope>
</reference>
<feature type="region of interest" description="Disordered" evidence="1">
    <location>
        <begin position="207"/>
        <end position="257"/>
    </location>
</feature>
<evidence type="ECO:0000256" key="1">
    <source>
        <dbReference type="SAM" id="MobiDB-lite"/>
    </source>
</evidence>
<feature type="non-terminal residue" evidence="3">
    <location>
        <position position="257"/>
    </location>
</feature>
<evidence type="ECO:0000313" key="3">
    <source>
        <dbReference type="EMBL" id="CAF3945118.1"/>
    </source>
</evidence>
<dbReference type="InterPro" id="IPR011993">
    <property type="entry name" value="PH-like_dom_sf"/>
</dbReference>
<dbReference type="InterPro" id="IPR006020">
    <property type="entry name" value="PTB/PI_dom"/>
</dbReference>
<feature type="domain" description="PID" evidence="2">
    <location>
        <begin position="58"/>
        <end position="209"/>
    </location>
</feature>
<dbReference type="SUPFAM" id="SSF50729">
    <property type="entry name" value="PH domain-like"/>
    <property type="match status" value="1"/>
</dbReference>
<dbReference type="PANTHER" id="PTHR11232:SF18">
    <property type="entry name" value="JNK-INTERACTING PROTEIN 1"/>
    <property type="match status" value="1"/>
</dbReference>
<proteinExistence type="predicted"/>
<protein>
    <recommendedName>
        <fullName evidence="2">PID domain-containing protein</fullName>
    </recommendedName>
</protein>
<dbReference type="AlphaFoldDB" id="A0A8S2MDA8"/>
<dbReference type="InterPro" id="IPR051133">
    <property type="entry name" value="Adapter_Engulfment-Domain"/>
</dbReference>
<organism evidence="3 4">
    <name type="scientific">Rotaria magnacalcarata</name>
    <dbReference type="NCBI Taxonomy" id="392030"/>
    <lineage>
        <taxon>Eukaryota</taxon>
        <taxon>Metazoa</taxon>
        <taxon>Spiralia</taxon>
        <taxon>Gnathifera</taxon>
        <taxon>Rotifera</taxon>
        <taxon>Eurotatoria</taxon>
        <taxon>Bdelloidea</taxon>
        <taxon>Philodinida</taxon>
        <taxon>Philodinidae</taxon>
        <taxon>Rotaria</taxon>
    </lineage>
</organism>
<name>A0A8S2MDA8_9BILA</name>
<accession>A0A8S2MDA8</accession>
<dbReference type="Pfam" id="PF00640">
    <property type="entry name" value="PID"/>
    <property type="match status" value="1"/>
</dbReference>
<sequence length="257" mass="29228">SSSSSSSTSIQTDSLENKPNILKISETSKNSINQRLIESYYKWPHIYERLLSEDTCIYWVNYLGSTAIKISTDDVSTIPTHAINRLKQSTQYARILPIIGLSISPRGVEFLKHSKDRVAICFHDMKSIHCAFQGQDLRYFAYVAHEQRTTFDLKQKVTSSPFAVPKNADHHSYCHVFVVKSEAMSTEILLTFGQAFDVAYRRHHRSNSKQIYTDESRPNTDGNRLSSQFNKMMSSSAHSPATSSSSSLSNEERRNFL</sequence>
<dbReference type="PROSITE" id="PS01179">
    <property type="entry name" value="PID"/>
    <property type="match status" value="1"/>
</dbReference>
<gene>
    <name evidence="3" type="ORF">SMN809_LOCUS8938</name>
</gene>
<dbReference type="SMART" id="SM00462">
    <property type="entry name" value="PTB"/>
    <property type="match status" value="1"/>
</dbReference>
<dbReference type="PANTHER" id="PTHR11232">
    <property type="entry name" value="PHOSPHOTYROSINE INTERACTION DOMAIN-CONTAINING FAMILY MEMBER"/>
    <property type="match status" value="1"/>
</dbReference>
<dbReference type="EMBL" id="CAJOBI010002807">
    <property type="protein sequence ID" value="CAF3945118.1"/>
    <property type="molecule type" value="Genomic_DNA"/>
</dbReference>
<feature type="compositionally biased region" description="Low complexity" evidence="1">
    <location>
        <begin position="234"/>
        <end position="249"/>
    </location>
</feature>
<dbReference type="Proteomes" id="UP000676336">
    <property type="component" value="Unassembled WGS sequence"/>
</dbReference>
<evidence type="ECO:0000259" key="2">
    <source>
        <dbReference type="PROSITE" id="PS01179"/>
    </source>
</evidence>
<evidence type="ECO:0000313" key="4">
    <source>
        <dbReference type="Proteomes" id="UP000676336"/>
    </source>
</evidence>
<comment type="caution">
    <text evidence="3">The sequence shown here is derived from an EMBL/GenBank/DDBJ whole genome shotgun (WGS) entry which is preliminary data.</text>
</comment>
<feature type="compositionally biased region" description="Polar residues" evidence="1">
    <location>
        <begin position="219"/>
        <end position="233"/>
    </location>
</feature>